<dbReference type="SUPFAM" id="SSF52540">
    <property type="entry name" value="P-loop containing nucleoside triphosphate hydrolases"/>
    <property type="match status" value="1"/>
</dbReference>
<evidence type="ECO:0000256" key="1">
    <source>
        <dbReference type="ARBA" id="ARBA00022741"/>
    </source>
</evidence>
<dbReference type="SMART" id="SM00382">
    <property type="entry name" value="AAA"/>
    <property type="match status" value="1"/>
</dbReference>
<dbReference type="AlphaFoldDB" id="A0A8K1YU31"/>
<gene>
    <name evidence="4" type="primary">ycf45</name>
</gene>
<dbReference type="Pfam" id="PF01424">
    <property type="entry name" value="R3H"/>
    <property type="match status" value="1"/>
</dbReference>
<keyword evidence="4" id="KW-0150">Chloroplast</keyword>
<protein>
    <recommendedName>
        <fullName evidence="3">R3H domain-containing protein</fullName>
    </recommendedName>
</protein>
<proteinExistence type="predicted"/>
<dbReference type="InterPro" id="IPR001374">
    <property type="entry name" value="R3H_dom"/>
</dbReference>
<dbReference type="PANTHER" id="PTHR20953:SF3">
    <property type="entry name" value="P-LOOP CONTAINING NUCLEOSIDE TRIPHOSPHATE HYDROLASES SUPERFAMILY PROTEIN"/>
    <property type="match status" value="1"/>
</dbReference>
<dbReference type="InterPro" id="IPR034081">
    <property type="entry name" value="R3H_AAA"/>
</dbReference>
<sequence>MLIADDLGKLLEILPLSIKKSLEHHRKRSNLIEIVMDLGRRPEARFPEGPEYLSNKIITWYDLDYAIKRIGNFSGDNRAGIERTLHRISSIRNRQGNVVGLTCRVGRAVFGTINVIRDLLEKNESILLLGKPGVGKTTAIREIARVLADEMKKRVVIIDTSNEIAGDGDIPHPAIGRARRMQVARPELQHQVMIEAIENHMPQVIIIDEIGTELESLAARTIAERGVQLVGTAHGNYLDSLIKNPILSDLIGGIQYVTLGDDEAKRRGTQKSILERKAAPAFQIAIEIHERDSWVIHEKVDETIDQILQGSYGFTQKRTILSDGSIKIECKEVVQELNFHQNKSKNTNKTILNKDSMDYNDGFNNDKLLNQVHDDRVNTFEKSLTVLDASKSYYFSNKKNQVLAIYTYALSLQQIQSIIEMWHFPFSIVREINKADIILALRSNIKQNAKLRQIAHNKHLTIYTIHSNTLTQITRALKKIWDMHAVTKIKWANLCADKTLEEVEALNEVKWAIEKVIIPKRQPVELLYRLAKLRKIQHALVKFYKFKARSFGEEPCRRLRIYPN</sequence>
<dbReference type="SMART" id="SM00393">
    <property type="entry name" value="R3H"/>
    <property type="match status" value="1"/>
</dbReference>
<dbReference type="PANTHER" id="PTHR20953">
    <property type="entry name" value="KINASE-RELATED"/>
    <property type="match status" value="1"/>
</dbReference>
<evidence type="ECO:0000259" key="3">
    <source>
        <dbReference type="PROSITE" id="PS51061"/>
    </source>
</evidence>
<dbReference type="InterPro" id="IPR003593">
    <property type="entry name" value="AAA+_ATPase"/>
</dbReference>
<dbReference type="Gene3D" id="3.40.50.300">
    <property type="entry name" value="P-loop containing nucleotide triphosphate hydrolases"/>
    <property type="match status" value="1"/>
</dbReference>
<dbReference type="PROSITE" id="PS51061">
    <property type="entry name" value="R3H"/>
    <property type="match status" value="1"/>
</dbReference>
<dbReference type="EMBL" id="MK641509">
    <property type="protein sequence ID" value="UEQ11876.1"/>
    <property type="molecule type" value="Genomic_DNA"/>
</dbReference>
<name>A0A8K1YU31_9FLOR</name>
<dbReference type="Pfam" id="PF25516">
    <property type="entry name" value="PTPase"/>
    <property type="match status" value="1"/>
</dbReference>
<evidence type="ECO:0000313" key="4">
    <source>
        <dbReference type="EMBL" id="UEQ11876.1"/>
    </source>
</evidence>
<dbReference type="InterPro" id="IPR045735">
    <property type="entry name" value="Spore_III_AA_AAA+_ATPase"/>
</dbReference>
<keyword evidence="1" id="KW-0547">Nucleotide-binding</keyword>
<keyword evidence="4" id="KW-0934">Plastid</keyword>
<feature type="domain" description="R3H" evidence="3">
    <location>
        <begin position="503"/>
        <end position="564"/>
    </location>
</feature>
<dbReference type="GO" id="GO:0003676">
    <property type="term" value="F:nucleic acid binding"/>
    <property type="evidence" value="ECO:0007669"/>
    <property type="project" value="UniProtKB-UniRule"/>
</dbReference>
<geneLocation type="chloroplast" evidence="4"/>
<keyword evidence="2" id="KW-0067">ATP-binding</keyword>
<dbReference type="InterPro" id="IPR058670">
    <property type="entry name" value="PTPase_dom"/>
</dbReference>
<dbReference type="CDD" id="cd02645">
    <property type="entry name" value="R3H_AAA"/>
    <property type="match status" value="1"/>
</dbReference>
<reference evidence="4" key="1">
    <citation type="submission" date="2019-03" db="EMBL/GenBank/DDBJ databases">
        <title>Phycologia Chloroplast and mitochondrial genomes of Kumanoa mahlacensis.</title>
        <authorList>
            <person name="Fang K."/>
        </authorList>
    </citation>
    <scope>NUCLEOTIDE SEQUENCE</scope>
    <source>
        <strain evidence="4">SAS-FKP1701</strain>
    </source>
</reference>
<evidence type="ECO:0000256" key="2">
    <source>
        <dbReference type="ARBA" id="ARBA00022840"/>
    </source>
</evidence>
<organism evidence="4">
    <name type="scientific">Kumanoa mahlacensis</name>
    <dbReference type="NCBI Taxonomy" id="1196387"/>
    <lineage>
        <taxon>Eukaryota</taxon>
        <taxon>Rhodophyta</taxon>
        <taxon>Florideophyceae</taxon>
        <taxon>Nemaliophycidae</taxon>
        <taxon>Batrachospermales</taxon>
        <taxon>Batrachospermaceae</taxon>
        <taxon>Kumanoa</taxon>
    </lineage>
</organism>
<accession>A0A8K1YU31</accession>
<dbReference type="InterPro" id="IPR027417">
    <property type="entry name" value="P-loop_NTPase"/>
</dbReference>
<dbReference type="GO" id="GO:0005524">
    <property type="term" value="F:ATP binding"/>
    <property type="evidence" value="ECO:0007669"/>
    <property type="project" value="UniProtKB-KW"/>
</dbReference>
<dbReference type="Pfam" id="PF19568">
    <property type="entry name" value="Spore_III_AA"/>
    <property type="match status" value="1"/>
</dbReference>
<dbReference type="CDD" id="cd00009">
    <property type="entry name" value="AAA"/>
    <property type="match status" value="1"/>
</dbReference>